<accession>A0A4R5TJQ3</accession>
<organism evidence="1 2">
    <name type="scientific">Luteimonas aestuarii</name>
    <dbReference type="NCBI Taxonomy" id="453837"/>
    <lineage>
        <taxon>Bacteria</taxon>
        <taxon>Pseudomonadati</taxon>
        <taxon>Pseudomonadota</taxon>
        <taxon>Gammaproteobacteria</taxon>
        <taxon>Lysobacterales</taxon>
        <taxon>Lysobacteraceae</taxon>
        <taxon>Luteimonas</taxon>
    </lineage>
</organism>
<evidence type="ECO:0000313" key="2">
    <source>
        <dbReference type="Proteomes" id="UP000294796"/>
    </source>
</evidence>
<gene>
    <name evidence="1" type="ORF">E2F46_15460</name>
</gene>
<dbReference type="Proteomes" id="UP000294796">
    <property type="component" value="Unassembled WGS sequence"/>
</dbReference>
<evidence type="ECO:0000313" key="1">
    <source>
        <dbReference type="EMBL" id="TDK21092.1"/>
    </source>
</evidence>
<protein>
    <submittedName>
        <fullName evidence="1">DUF924 family protein</fullName>
    </submittedName>
</protein>
<dbReference type="Gene3D" id="1.20.58.320">
    <property type="entry name" value="TPR-like"/>
    <property type="match status" value="1"/>
</dbReference>
<proteinExistence type="predicted"/>
<sequence length="178" mass="20216">MSDPNDVIAFWREAGEFKWFNGGEAFDAECHARWTDAHFAAARRECEHWMETGDGALALLILLDQIPRNIFRGSAHAFATDGLALHYARRAVDAKQDRDVDAELRAFVYLPFEHSEDMADQRRSVALFQPLGNAEYTRYAYAHLDVIEKFGRFPHRNRALGRISTPAEQAWLDAGGGF</sequence>
<dbReference type="InterPro" id="IPR010323">
    <property type="entry name" value="DUF924"/>
</dbReference>
<reference evidence="1 2" key="1">
    <citation type="submission" date="2019-03" db="EMBL/GenBank/DDBJ databases">
        <title>Luteimonas zhaokaii sp.nov., isolated from the rectal contents of Plateau pika in Yushu, Qinghai Province, China.</title>
        <authorList>
            <person name="Zhang G."/>
        </authorList>
    </citation>
    <scope>NUCLEOTIDE SEQUENCE [LARGE SCALE GENOMIC DNA]</scope>
    <source>
        <strain evidence="1 2">B9</strain>
    </source>
</reference>
<dbReference type="Pfam" id="PF06041">
    <property type="entry name" value="DUF924"/>
    <property type="match status" value="1"/>
</dbReference>
<comment type="caution">
    <text evidence="1">The sequence shown here is derived from an EMBL/GenBank/DDBJ whole genome shotgun (WGS) entry which is preliminary data.</text>
</comment>
<dbReference type="RefSeq" id="WP_133323484.1">
    <property type="nucleotide sequence ID" value="NZ_SMTF01000017.1"/>
</dbReference>
<keyword evidence="2" id="KW-1185">Reference proteome</keyword>
<name>A0A4R5TJQ3_9GAMM</name>
<dbReference type="OrthoDB" id="7593450at2"/>
<dbReference type="SUPFAM" id="SSF48452">
    <property type="entry name" value="TPR-like"/>
    <property type="match status" value="1"/>
</dbReference>
<dbReference type="InterPro" id="IPR011990">
    <property type="entry name" value="TPR-like_helical_dom_sf"/>
</dbReference>
<dbReference type="EMBL" id="SMTF01000017">
    <property type="protein sequence ID" value="TDK21092.1"/>
    <property type="molecule type" value="Genomic_DNA"/>
</dbReference>
<dbReference type="Gene3D" id="1.25.40.10">
    <property type="entry name" value="Tetratricopeptide repeat domain"/>
    <property type="match status" value="1"/>
</dbReference>
<dbReference type="AlphaFoldDB" id="A0A4R5TJQ3"/>